<organism evidence="2 3">
    <name type="scientific">Candidatus Lambdaproteobacteria bacterium RIFOXYD2_FULL_50_16</name>
    <dbReference type="NCBI Taxonomy" id="1817772"/>
    <lineage>
        <taxon>Bacteria</taxon>
        <taxon>Pseudomonadati</taxon>
        <taxon>Pseudomonadota</taxon>
        <taxon>Candidatus Lambdaproteobacteria</taxon>
    </lineage>
</organism>
<dbReference type="InterPro" id="IPR042095">
    <property type="entry name" value="SUMF_sf"/>
</dbReference>
<evidence type="ECO:0000313" key="2">
    <source>
        <dbReference type="EMBL" id="OGG94751.1"/>
    </source>
</evidence>
<feature type="domain" description="Sulfatase-modifying factor enzyme-like" evidence="1">
    <location>
        <begin position="33"/>
        <end position="242"/>
    </location>
</feature>
<proteinExistence type="predicted"/>
<accession>A0A1F6G9G3</accession>
<sequence length="245" mass="27799">MKLKGFWILWFSFLAPQLWAGGMVLIDPAKTPNLPPKYQGVKPFYIDQFEVTLGEQVSFKKKQIYKRVDEFQAKEAPDPAKPANLAPWYEAAHFCEVLGKRLPTALEWELAAGVHRKYPWGDEPPNAKRGNFCDKSCKSPWNLWREQDGFERSSPVGRFVEGATPEGVFDLAGNLWEWTSTIAETGETLIFRGKDQTALENSQDLVIKGGSYGSRIEQLENQAFARSPANYKASYLGWRCVKDTL</sequence>
<dbReference type="EMBL" id="MFNE01000035">
    <property type="protein sequence ID" value="OGG94751.1"/>
    <property type="molecule type" value="Genomic_DNA"/>
</dbReference>
<evidence type="ECO:0000259" key="1">
    <source>
        <dbReference type="Pfam" id="PF03781"/>
    </source>
</evidence>
<dbReference type="Gene3D" id="3.90.1580.10">
    <property type="entry name" value="paralog of FGE (formylglycine-generating enzyme)"/>
    <property type="match status" value="1"/>
</dbReference>
<dbReference type="PANTHER" id="PTHR23150:SF19">
    <property type="entry name" value="FORMYLGLYCINE-GENERATING ENZYME"/>
    <property type="match status" value="1"/>
</dbReference>
<dbReference type="PANTHER" id="PTHR23150">
    <property type="entry name" value="SULFATASE MODIFYING FACTOR 1, 2"/>
    <property type="match status" value="1"/>
</dbReference>
<dbReference type="InterPro" id="IPR005532">
    <property type="entry name" value="SUMF_dom"/>
</dbReference>
<dbReference type="InterPro" id="IPR051043">
    <property type="entry name" value="Sulfatase_Mod_Factor_Kinase"/>
</dbReference>
<reference evidence="2 3" key="1">
    <citation type="journal article" date="2016" name="Nat. Commun.">
        <title>Thousands of microbial genomes shed light on interconnected biogeochemical processes in an aquifer system.</title>
        <authorList>
            <person name="Anantharaman K."/>
            <person name="Brown C.T."/>
            <person name="Hug L.A."/>
            <person name="Sharon I."/>
            <person name="Castelle C.J."/>
            <person name="Probst A.J."/>
            <person name="Thomas B.C."/>
            <person name="Singh A."/>
            <person name="Wilkins M.J."/>
            <person name="Karaoz U."/>
            <person name="Brodie E.L."/>
            <person name="Williams K.H."/>
            <person name="Hubbard S.S."/>
            <person name="Banfield J.F."/>
        </authorList>
    </citation>
    <scope>NUCLEOTIDE SEQUENCE [LARGE SCALE GENOMIC DNA]</scope>
</reference>
<comment type="caution">
    <text evidence="2">The sequence shown here is derived from an EMBL/GenBank/DDBJ whole genome shotgun (WGS) entry which is preliminary data.</text>
</comment>
<dbReference type="SUPFAM" id="SSF56436">
    <property type="entry name" value="C-type lectin-like"/>
    <property type="match status" value="1"/>
</dbReference>
<gene>
    <name evidence="2" type="ORF">A2527_06010</name>
</gene>
<dbReference type="Proteomes" id="UP000178449">
    <property type="component" value="Unassembled WGS sequence"/>
</dbReference>
<dbReference type="GO" id="GO:0120147">
    <property type="term" value="F:formylglycine-generating oxidase activity"/>
    <property type="evidence" value="ECO:0007669"/>
    <property type="project" value="TreeGrafter"/>
</dbReference>
<evidence type="ECO:0000313" key="3">
    <source>
        <dbReference type="Proteomes" id="UP000178449"/>
    </source>
</evidence>
<dbReference type="Pfam" id="PF03781">
    <property type="entry name" value="FGE-sulfatase"/>
    <property type="match status" value="1"/>
</dbReference>
<dbReference type="InterPro" id="IPR016187">
    <property type="entry name" value="CTDL_fold"/>
</dbReference>
<dbReference type="STRING" id="1817772.A2527_06010"/>
<dbReference type="AlphaFoldDB" id="A0A1F6G9G3"/>
<protein>
    <recommendedName>
        <fullName evidence="1">Sulfatase-modifying factor enzyme-like domain-containing protein</fullName>
    </recommendedName>
</protein>
<name>A0A1F6G9G3_9PROT</name>